<protein>
    <recommendedName>
        <fullName evidence="3">DUF1351 domain-containing protein</fullName>
    </recommendedName>
</protein>
<evidence type="ECO:0008006" key="3">
    <source>
        <dbReference type="Google" id="ProtNLM"/>
    </source>
</evidence>
<accession>K1RPZ0</accession>
<evidence type="ECO:0000313" key="2">
    <source>
        <dbReference type="EMBL" id="EKC50677.1"/>
    </source>
</evidence>
<dbReference type="InterPro" id="IPR009785">
    <property type="entry name" value="Prophage_Lj928_Orf309"/>
</dbReference>
<gene>
    <name evidence="2" type="ORF">OBE_14016</name>
</gene>
<keyword evidence="1" id="KW-0175">Coiled coil</keyword>
<name>K1RPZ0_9ZZZZ</name>
<feature type="coiled-coil region" evidence="1">
    <location>
        <begin position="219"/>
        <end position="256"/>
    </location>
</feature>
<comment type="caution">
    <text evidence="2">The sequence shown here is derived from an EMBL/GenBank/DDBJ whole genome shotgun (WGS) entry which is preliminary data.</text>
</comment>
<organism evidence="2">
    <name type="scientific">human gut metagenome</name>
    <dbReference type="NCBI Taxonomy" id="408170"/>
    <lineage>
        <taxon>unclassified sequences</taxon>
        <taxon>metagenomes</taxon>
        <taxon>organismal metagenomes</taxon>
    </lineage>
</organism>
<feature type="non-terminal residue" evidence="2">
    <location>
        <position position="260"/>
    </location>
</feature>
<feature type="coiled-coil region" evidence="1">
    <location>
        <begin position="71"/>
        <end position="98"/>
    </location>
</feature>
<reference evidence="2" key="1">
    <citation type="journal article" date="2013" name="Environ. Microbiol.">
        <title>Microbiota from the distal guts of lean and obese adolescents exhibit partial functional redundancy besides clear differences in community structure.</title>
        <authorList>
            <person name="Ferrer M."/>
            <person name="Ruiz A."/>
            <person name="Lanza F."/>
            <person name="Haange S.B."/>
            <person name="Oberbach A."/>
            <person name="Till H."/>
            <person name="Bargiela R."/>
            <person name="Campoy C."/>
            <person name="Segura M.T."/>
            <person name="Richter M."/>
            <person name="von Bergen M."/>
            <person name="Seifert J."/>
            <person name="Suarez A."/>
        </authorList>
    </citation>
    <scope>NUCLEOTIDE SEQUENCE</scope>
</reference>
<dbReference type="EMBL" id="AJWZ01009654">
    <property type="protein sequence ID" value="EKC50677.1"/>
    <property type="molecule type" value="Genomic_DNA"/>
</dbReference>
<sequence>MTKITEPTNSPEMQETTVLASLNEVAETESESSLIQVKQIPVIIENLKSVKSVIEKKVNSACEMVCTDENYKEIKKLRSELNKEFSEFESRRKAVKSEIITPYEAFETVYKDCVTNPYKKADSALKGKINATEQELKRVKYEKSMSYFEEYKKSLGIDFVTYEQVNLNITMSVSLKKLKETIKTFLDKVMDDLKLIAIQEHKDEILYEYKQSLNVSGAITAVTNRYKTIEAEKARAEAEKAEREKTEQVMKDTIAEYEPF</sequence>
<proteinExistence type="predicted"/>
<dbReference type="AlphaFoldDB" id="K1RPZ0"/>
<evidence type="ECO:0000256" key="1">
    <source>
        <dbReference type="SAM" id="Coils"/>
    </source>
</evidence>
<dbReference type="Pfam" id="PF07083">
    <property type="entry name" value="DUF1351"/>
    <property type="match status" value="1"/>
</dbReference>